<evidence type="ECO:0000256" key="9">
    <source>
        <dbReference type="SAM" id="Phobius"/>
    </source>
</evidence>
<dbReference type="InterPro" id="IPR007318">
    <property type="entry name" value="Phopholipid_MeTrfase"/>
</dbReference>
<gene>
    <name evidence="10" type="ORF">ANE_LOCUS27043</name>
</gene>
<evidence type="ECO:0000256" key="8">
    <source>
        <dbReference type="ARBA" id="ARBA00023264"/>
    </source>
</evidence>
<comment type="caution">
    <text evidence="10">The sequence shown here is derived from an EMBL/GenBank/DDBJ whole genome shotgun (WGS) entry which is preliminary data.</text>
</comment>
<keyword evidence="6 9" id="KW-0472">Membrane</keyword>
<feature type="transmembrane region" description="Helical" evidence="9">
    <location>
        <begin position="179"/>
        <end position="201"/>
    </location>
</feature>
<dbReference type="GO" id="GO:0012505">
    <property type="term" value="C:endomembrane system"/>
    <property type="evidence" value="ECO:0007669"/>
    <property type="project" value="UniProtKB-SubCell"/>
</dbReference>
<dbReference type="PANTHER" id="PTHR12714:SF11">
    <property type="entry name" value="PROTEIN C-TERMINAL S-ISOPRENYLCYSTEINE CARBOXYL O-METHYLTRANSFERASE"/>
    <property type="match status" value="1"/>
</dbReference>
<dbReference type="AlphaFoldDB" id="A0A565CSJ3"/>
<feature type="transmembrane region" description="Helical" evidence="9">
    <location>
        <begin position="279"/>
        <end position="297"/>
    </location>
</feature>
<dbReference type="GO" id="GO:0006656">
    <property type="term" value="P:phosphatidylcholine biosynthetic process"/>
    <property type="evidence" value="ECO:0007669"/>
    <property type="project" value="UniProtKB-UniPathway"/>
</dbReference>
<evidence type="ECO:0000256" key="4">
    <source>
        <dbReference type="ARBA" id="ARBA00022989"/>
    </source>
</evidence>
<keyword evidence="2" id="KW-0444">Lipid biosynthesis</keyword>
<evidence type="ECO:0000256" key="7">
    <source>
        <dbReference type="ARBA" id="ARBA00023209"/>
    </source>
</evidence>
<dbReference type="UniPathway" id="UPA00753"/>
<keyword evidence="5" id="KW-0443">Lipid metabolism</keyword>
<proteinExistence type="predicted"/>
<keyword evidence="4 9" id="KW-1133">Transmembrane helix</keyword>
<dbReference type="Pfam" id="PF04191">
    <property type="entry name" value="PEMT"/>
    <property type="match status" value="1"/>
</dbReference>
<keyword evidence="3 9" id="KW-0812">Transmembrane</keyword>
<dbReference type="Gene3D" id="1.20.120.1630">
    <property type="match status" value="1"/>
</dbReference>
<evidence type="ECO:0000256" key="2">
    <source>
        <dbReference type="ARBA" id="ARBA00022516"/>
    </source>
</evidence>
<evidence type="ECO:0000256" key="5">
    <source>
        <dbReference type="ARBA" id="ARBA00023098"/>
    </source>
</evidence>
<evidence type="ECO:0000313" key="10">
    <source>
        <dbReference type="EMBL" id="VVB16599.1"/>
    </source>
</evidence>
<dbReference type="GO" id="GO:0016740">
    <property type="term" value="F:transferase activity"/>
    <property type="evidence" value="ECO:0007669"/>
    <property type="project" value="UniProtKB-ARBA"/>
</dbReference>
<sequence>MEAVLLCSKVVPRGLRLEDNRKFSFRLLNKHLECRSLRADSRNTPLLRSFEAIKSPSSLRCAPFPVRKSSWVTPGCSISRSTVSDSDNPFLSQFRSLSFGSLVDKVRQLRLKPMDVVKLTVLSLILIVAAKKTLNLVFDPFFWMYFSWTWLFWPWFIAVGLAGYGIYCFRKHWLGQANAFEQLGIVTSVFTWLTLVPPAYFNGYLEGWPYVFFLAYHYFFFFNVSVRKRLYGDYYARSHDPKWDVNTPLWSRVLFGVGIMVGHWLAAFEGPELHRLPGGWANVGIWVLIVITMLMHYDSTLYLARYSEKVVVPTAVVQFGPYRWVRHPIYASTMLLFATYCTALRAPLSLLFLVVVCLVYYNKKAKLEEELMMESFGQSYSDYADKAKDLTFDGCYQSVIADAASLRFTRDVVSFVFASRSDNKGSFSNGNLDDAASANTWLLLSLFEDALEISLGLENRR</sequence>
<dbReference type="OrthoDB" id="422086at2759"/>
<keyword evidence="8" id="KW-1208">Phospholipid metabolism</keyword>
<feature type="transmembrane region" description="Helical" evidence="9">
    <location>
        <begin position="247"/>
        <end position="267"/>
    </location>
</feature>
<dbReference type="PANTHER" id="PTHR12714">
    <property type="entry name" value="PROTEIN-S ISOPRENYLCYSTEINE O-METHYLTRANSFERASE"/>
    <property type="match status" value="1"/>
</dbReference>
<accession>A0A565CSJ3</accession>
<name>A0A565CSJ3_9BRAS</name>
<keyword evidence="11" id="KW-1185">Reference proteome</keyword>
<dbReference type="Proteomes" id="UP000489600">
    <property type="component" value="Unassembled WGS sequence"/>
</dbReference>
<organism evidence="10 11">
    <name type="scientific">Arabis nemorensis</name>
    <dbReference type="NCBI Taxonomy" id="586526"/>
    <lineage>
        <taxon>Eukaryota</taxon>
        <taxon>Viridiplantae</taxon>
        <taxon>Streptophyta</taxon>
        <taxon>Embryophyta</taxon>
        <taxon>Tracheophyta</taxon>
        <taxon>Spermatophyta</taxon>
        <taxon>Magnoliopsida</taxon>
        <taxon>eudicotyledons</taxon>
        <taxon>Gunneridae</taxon>
        <taxon>Pentapetalae</taxon>
        <taxon>rosids</taxon>
        <taxon>malvids</taxon>
        <taxon>Brassicales</taxon>
        <taxon>Brassicaceae</taxon>
        <taxon>Arabideae</taxon>
        <taxon>Arabis</taxon>
    </lineage>
</organism>
<feature type="transmembrane region" description="Helical" evidence="9">
    <location>
        <begin position="207"/>
        <end position="226"/>
    </location>
</feature>
<reference evidence="10" key="1">
    <citation type="submission" date="2019-07" db="EMBL/GenBank/DDBJ databases">
        <authorList>
            <person name="Dittberner H."/>
        </authorList>
    </citation>
    <scope>NUCLEOTIDE SEQUENCE [LARGE SCALE GENOMIC DNA]</scope>
</reference>
<evidence type="ECO:0000313" key="11">
    <source>
        <dbReference type="Proteomes" id="UP000489600"/>
    </source>
</evidence>
<keyword evidence="7" id="KW-0594">Phospholipid biosynthesis</keyword>
<comment type="subcellular location">
    <subcellularLocation>
        <location evidence="1">Endomembrane system</location>
        <topology evidence="1">Multi-pass membrane protein</topology>
    </subcellularLocation>
</comment>
<feature type="transmembrane region" description="Helical" evidence="9">
    <location>
        <begin position="150"/>
        <end position="167"/>
    </location>
</feature>
<evidence type="ECO:0000256" key="1">
    <source>
        <dbReference type="ARBA" id="ARBA00004127"/>
    </source>
</evidence>
<protein>
    <recommendedName>
        <fullName evidence="12">Steroid 5-alpha reductase C-terminal domain-containing protein</fullName>
    </recommendedName>
</protein>
<feature type="transmembrane region" description="Helical" evidence="9">
    <location>
        <begin position="116"/>
        <end position="138"/>
    </location>
</feature>
<evidence type="ECO:0008006" key="12">
    <source>
        <dbReference type="Google" id="ProtNLM"/>
    </source>
</evidence>
<dbReference type="EMBL" id="CABITT030000008">
    <property type="protein sequence ID" value="VVB16599.1"/>
    <property type="molecule type" value="Genomic_DNA"/>
</dbReference>
<feature type="transmembrane region" description="Helical" evidence="9">
    <location>
        <begin position="337"/>
        <end position="361"/>
    </location>
</feature>
<evidence type="ECO:0000256" key="6">
    <source>
        <dbReference type="ARBA" id="ARBA00023136"/>
    </source>
</evidence>
<evidence type="ECO:0000256" key="3">
    <source>
        <dbReference type="ARBA" id="ARBA00022692"/>
    </source>
</evidence>